<keyword evidence="1" id="KW-0723">Serine/threonine-protein kinase</keyword>
<dbReference type="AlphaFoldDB" id="A0A1B7T955"/>
<evidence type="ECO:0000256" key="2">
    <source>
        <dbReference type="ARBA" id="ARBA00022679"/>
    </source>
</evidence>
<proteinExistence type="predicted"/>
<evidence type="ECO:0000256" key="5">
    <source>
        <dbReference type="ARBA" id="ARBA00022840"/>
    </source>
</evidence>
<dbReference type="OrthoDB" id="68483at2759"/>
<keyword evidence="4 8" id="KW-0418">Kinase</keyword>
<evidence type="ECO:0000256" key="4">
    <source>
        <dbReference type="ARBA" id="ARBA00022777"/>
    </source>
</evidence>
<keyword evidence="9" id="KW-1185">Reference proteome</keyword>
<evidence type="ECO:0000256" key="1">
    <source>
        <dbReference type="ARBA" id="ARBA00022527"/>
    </source>
</evidence>
<keyword evidence="5" id="KW-0067">ATP-binding</keyword>
<dbReference type="PANTHER" id="PTHR43895:SF152">
    <property type="entry name" value="SERINE_THREONINE-PROTEIN KINASE TOS3"/>
    <property type="match status" value="1"/>
</dbReference>
<dbReference type="PROSITE" id="PS00108">
    <property type="entry name" value="PROTEIN_KINASE_ST"/>
    <property type="match status" value="1"/>
</dbReference>
<dbReference type="Gene3D" id="1.10.510.10">
    <property type="entry name" value="Transferase(Phosphotransferase) domain 1"/>
    <property type="match status" value="1"/>
</dbReference>
<dbReference type="Pfam" id="PF00069">
    <property type="entry name" value="Pkinase"/>
    <property type="match status" value="1"/>
</dbReference>
<dbReference type="GO" id="GO:0007165">
    <property type="term" value="P:signal transduction"/>
    <property type="evidence" value="ECO:0007669"/>
    <property type="project" value="TreeGrafter"/>
</dbReference>
<organism evidence="8 9">
    <name type="scientific">Hanseniaspora valbyensis NRRL Y-1626</name>
    <dbReference type="NCBI Taxonomy" id="766949"/>
    <lineage>
        <taxon>Eukaryota</taxon>
        <taxon>Fungi</taxon>
        <taxon>Dikarya</taxon>
        <taxon>Ascomycota</taxon>
        <taxon>Saccharomycotina</taxon>
        <taxon>Saccharomycetes</taxon>
        <taxon>Saccharomycodales</taxon>
        <taxon>Saccharomycodaceae</taxon>
        <taxon>Hanseniaspora</taxon>
    </lineage>
</organism>
<reference evidence="9" key="1">
    <citation type="journal article" date="2016" name="Proc. Natl. Acad. Sci. U.S.A.">
        <title>Comparative genomics of biotechnologically important yeasts.</title>
        <authorList>
            <person name="Riley R."/>
            <person name="Haridas S."/>
            <person name="Wolfe K.H."/>
            <person name="Lopes M.R."/>
            <person name="Hittinger C.T."/>
            <person name="Goeker M."/>
            <person name="Salamov A.A."/>
            <person name="Wisecaver J.H."/>
            <person name="Long T.M."/>
            <person name="Calvey C.H."/>
            <person name="Aerts A.L."/>
            <person name="Barry K.W."/>
            <person name="Choi C."/>
            <person name="Clum A."/>
            <person name="Coughlan A.Y."/>
            <person name="Deshpande S."/>
            <person name="Douglass A.P."/>
            <person name="Hanson S.J."/>
            <person name="Klenk H.-P."/>
            <person name="LaButti K.M."/>
            <person name="Lapidus A."/>
            <person name="Lindquist E.A."/>
            <person name="Lipzen A.M."/>
            <person name="Meier-Kolthoff J.P."/>
            <person name="Ohm R.A."/>
            <person name="Otillar R.P."/>
            <person name="Pangilinan J.L."/>
            <person name="Peng Y."/>
            <person name="Rokas A."/>
            <person name="Rosa C.A."/>
            <person name="Scheuner C."/>
            <person name="Sibirny A.A."/>
            <person name="Slot J.C."/>
            <person name="Stielow J.B."/>
            <person name="Sun H."/>
            <person name="Kurtzman C.P."/>
            <person name="Blackwell M."/>
            <person name="Grigoriev I.V."/>
            <person name="Jeffries T.W."/>
        </authorList>
    </citation>
    <scope>NUCLEOTIDE SEQUENCE [LARGE SCALE GENOMIC DNA]</scope>
    <source>
        <strain evidence="9">NRRL Y-1626</strain>
    </source>
</reference>
<dbReference type="EMBL" id="LXPE01000167">
    <property type="protein sequence ID" value="OBA25269.1"/>
    <property type="molecule type" value="Genomic_DNA"/>
</dbReference>
<dbReference type="InterPro" id="IPR011009">
    <property type="entry name" value="Kinase-like_dom_sf"/>
</dbReference>
<feature type="region of interest" description="Disordered" evidence="6">
    <location>
        <begin position="165"/>
        <end position="185"/>
    </location>
</feature>
<feature type="region of interest" description="Disordered" evidence="6">
    <location>
        <begin position="596"/>
        <end position="638"/>
    </location>
</feature>
<evidence type="ECO:0000313" key="8">
    <source>
        <dbReference type="EMBL" id="OBA25269.1"/>
    </source>
</evidence>
<sequence length="950" mass="109013">MVNPLIQNISLNRSNNKSTKKPVNINITKKENFLHNDNALFTDNEDDMINEFEDDSIFGDSSNFYANNNWESNSSLESLNLILEKQRKQQLNNPFHQTHIFLPIKIKIEYDPITKKTMLNHYEIIKEMGNGRFGKVKLVKNMYTDELMAMKIVNRHSTTNSKRLLSKFGNKDEPDYEDKADDSEQTTLQDINNKNTGFSDDYFNTAFHHGIEDSKIRREITIMKKLNNKNIVKLIEVLNDPESKKIYMILEYCAHGEIKWCPGDQLEINAKGPPLLSFSKARDYFRQVVLGLEYLQNNNILHRDLKPANLLLTGQDVVKISDFGCSLIVNNCSEDDLIKTVGTPVFYAPEICVTNACNFYKTDSIRQVISFPLDIWALGVTLFCFLFGKLPFNSIHEMKLFDIICNGRLEFPLNVADIEIRDYHNSQNLLLKLFNKNPFKRITIEEIKVHPFTIGDLTEEQQFAFLNSQFENVDADDYGDMIDEFSLGYQDNNKHLQGANSSKHHFHNANSNRYVSLPVNSSFASLDSFYIDNHAHLASNNKVAQDFGISKNSGININNGNSFKPIDHNNTHRKLSMTSSKDMQFSKIFGNRFNKRTQTKPMDFSTENPQYSLPRSHYLPQNSSLDSSNKNGISRDKPWKYYSSENVEKEGDDDDEQESEFGYDYKFNRSTNMDNSFSDTESLPFEFKEDSDSEDAFEHTNTKLNNMHSRENSNGPIDGEVYLVDALNTNGNNKVNNQFNIIQEQNPQLSHNFGRQTHGNYIFNDSSDDSDENDIDEIEASKNLYHNNSYTNMAKAQFQDQNQNNLSVADLQGIEQVDIPENLLLQMNHGGLNMTKNFSEIEIHPHAISARRTHSTSEIHQPIANNSKQMAVFGLGEMVNQSVNERLDSSMQHHQSSMLKSTTQLTNTVANSEIHSHVLINDDNVIKEKFNEQKKSNFKTADLLQSFINK</sequence>
<feature type="compositionally biased region" description="Acidic residues" evidence="6">
    <location>
        <begin position="174"/>
        <end position="184"/>
    </location>
</feature>
<feature type="region of interest" description="Disordered" evidence="6">
    <location>
        <begin position="558"/>
        <end position="577"/>
    </location>
</feature>
<feature type="domain" description="Protein kinase" evidence="7">
    <location>
        <begin position="122"/>
        <end position="453"/>
    </location>
</feature>
<evidence type="ECO:0000256" key="3">
    <source>
        <dbReference type="ARBA" id="ARBA00022741"/>
    </source>
</evidence>
<comment type="caution">
    <text evidence="8">The sequence shown here is derived from an EMBL/GenBank/DDBJ whole genome shotgun (WGS) entry which is preliminary data.</text>
</comment>
<protein>
    <submittedName>
        <fullName evidence="8">Kinase-like protein</fullName>
    </submittedName>
</protein>
<accession>A0A1B7T955</accession>
<dbReference type="SUPFAM" id="SSF56112">
    <property type="entry name" value="Protein kinase-like (PK-like)"/>
    <property type="match status" value="1"/>
</dbReference>
<keyword evidence="2" id="KW-0808">Transferase</keyword>
<dbReference type="SMART" id="SM00220">
    <property type="entry name" value="S_TKc"/>
    <property type="match status" value="1"/>
</dbReference>
<dbReference type="InterPro" id="IPR008271">
    <property type="entry name" value="Ser/Thr_kinase_AS"/>
</dbReference>
<evidence type="ECO:0000256" key="6">
    <source>
        <dbReference type="SAM" id="MobiDB-lite"/>
    </source>
</evidence>
<dbReference type="Proteomes" id="UP000092321">
    <property type="component" value="Unassembled WGS sequence"/>
</dbReference>
<keyword evidence="3" id="KW-0547">Nucleotide-binding</keyword>
<evidence type="ECO:0000313" key="9">
    <source>
        <dbReference type="Proteomes" id="UP000092321"/>
    </source>
</evidence>
<dbReference type="PROSITE" id="PS50011">
    <property type="entry name" value="PROTEIN_KINASE_DOM"/>
    <property type="match status" value="1"/>
</dbReference>
<dbReference type="PANTHER" id="PTHR43895">
    <property type="entry name" value="CALCIUM/CALMODULIN-DEPENDENT PROTEIN KINASE KINASE-RELATED"/>
    <property type="match status" value="1"/>
</dbReference>
<dbReference type="Gene3D" id="3.30.200.20">
    <property type="entry name" value="Phosphorylase Kinase, domain 1"/>
    <property type="match status" value="1"/>
</dbReference>
<dbReference type="InterPro" id="IPR000719">
    <property type="entry name" value="Prot_kinase_dom"/>
</dbReference>
<feature type="compositionally biased region" description="Polar residues" evidence="6">
    <location>
        <begin position="605"/>
        <end position="632"/>
    </location>
</feature>
<name>A0A1B7T955_9ASCO</name>
<dbReference type="GO" id="GO:0005524">
    <property type="term" value="F:ATP binding"/>
    <property type="evidence" value="ECO:0007669"/>
    <property type="project" value="UniProtKB-KW"/>
</dbReference>
<gene>
    <name evidence="8" type="ORF">HANVADRAFT_50199</name>
</gene>
<dbReference type="CDD" id="cd14008">
    <property type="entry name" value="STKc_LKB1_CaMKK"/>
    <property type="match status" value="1"/>
</dbReference>
<dbReference type="GO" id="GO:0004674">
    <property type="term" value="F:protein serine/threonine kinase activity"/>
    <property type="evidence" value="ECO:0007669"/>
    <property type="project" value="UniProtKB-KW"/>
</dbReference>
<evidence type="ECO:0000259" key="7">
    <source>
        <dbReference type="PROSITE" id="PS50011"/>
    </source>
</evidence>